<feature type="domain" description="Terpene synthase metal-binding" evidence="6">
    <location>
        <begin position="181"/>
        <end position="245"/>
    </location>
</feature>
<dbReference type="InterPro" id="IPR008949">
    <property type="entry name" value="Isoprenoid_synthase_dom_sf"/>
</dbReference>
<dbReference type="Pfam" id="PF03936">
    <property type="entry name" value="Terpene_synth_C"/>
    <property type="match status" value="1"/>
</dbReference>
<keyword evidence="2" id="KW-0479">Metal-binding</keyword>
<dbReference type="GO" id="GO:0016114">
    <property type="term" value="P:terpenoid biosynthetic process"/>
    <property type="evidence" value="ECO:0007669"/>
    <property type="project" value="InterPro"/>
</dbReference>
<evidence type="ECO:0000313" key="8">
    <source>
        <dbReference type="Proteomes" id="UP001206925"/>
    </source>
</evidence>
<comment type="cofactor">
    <cofactor evidence="1">
        <name>Mg(2+)</name>
        <dbReference type="ChEBI" id="CHEBI:18420"/>
    </cofactor>
</comment>
<name>A0AAD5C1D3_AMBAR</name>
<comment type="caution">
    <text evidence="7">The sequence shown here is derived from an EMBL/GenBank/DDBJ whole genome shotgun (WGS) entry which is preliminary data.</text>
</comment>
<sequence>LINDIQRLGIAYCFEQEIVKDLGHIYTIYGDDWTDDSNSLWFRLLRQQGFYVSCDIFNRYKDNEGSFKEYVSRDVQGMLELYEAAYLRVRGEVVLDDALVYTKSQLEKITKGPLQWYCSLSLLKGGSRAAYMEKVSMGRRSAIHNFYEQQDSHNESLLRLAKWWKAIDPPKNLHYIRARIPRYSRSRIFLTKIIKMATLLDDTYDFYGTYEELEIITEAPTYTWSITCIDTLPLPDYMKLTYKTIRLLRRNRVNLGK</sequence>
<dbReference type="SUPFAM" id="SSF48576">
    <property type="entry name" value="Terpenoid synthases"/>
    <property type="match status" value="1"/>
</dbReference>
<dbReference type="Proteomes" id="UP001206925">
    <property type="component" value="Unassembled WGS sequence"/>
</dbReference>
<dbReference type="Gene3D" id="1.10.600.10">
    <property type="entry name" value="Farnesyl Diphosphate Synthase"/>
    <property type="match status" value="1"/>
</dbReference>
<dbReference type="GO" id="GO:0000287">
    <property type="term" value="F:magnesium ion binding"/>
    <property type="evidence" value="ECO:0007669"/>
    <property type="project" value="InterPro"/>
</dbReference>
<organism evidence="7 8">
    <name type="scientific">Ambrosia artemisiifolia</name>
    <name type="common">Common ragweed</name>
    <dbReference type="NCBI Taxonomy" id="4212"/>
    <lineage>
        <taxon>Eukaryota</taxon>
        <taxon>Viridiplantae</taxon>
        <taxon>Streptophyta</taxon>
        <taxon>Embryophyta</taxon>
        <taxon>Tracheophyta</taxon>
        <taxon>Spermatophyta</taxon>
        <taxon>Magnoliopsida</taxon>
        <taxon>eudicotyledons</taxon>
        <taxon>Gunneridae</taxon>
        <taxon>Pentapetalae</taxon>
        <taxon>asterids</taxon>
        <taxon>campanulids</taxon>
        <taxon>Asterales</taxon>
        <taxon>Asteraceae</taxon>
        <taxon>Asteroideae</taxon>
        <taxon>Heliantheae alliance</taxon>
        <taxon>Heliantheae</taxon>
        <taxon>Ambrosia</taxon>
    </lineage>
</organism>
<evidence type="ECO:0000256" key="1">
    <source>
        <dbReference type="ARBA" id="ARBA00001946"/>
    </source>
</evidence>
<dbReference type="InterPro" id="IPR036965">
    <property type="entry name" value="Terpene_synth_N_sf"/>
</dbReference>
<keyword evidence="8" id="KW-1185">Reference proteome</keyword>
<dbReference type="SUPFAM" id="SSF48239">
    <property type="entry name" value="Terpenoid cyclases/Protein prenyltransferases"/>
    <property type="match status" value="1"/>
</dbReference>
<keyword evidence="3" id="KW-0460">Magnesium</keyword>
<keyword evidence="4" id="KW-0456">Lyase</keyword>
<feature type="non-terminal residue" evidence="7">
    <location>
        <position position="1"/>
    </location>
</feature>
<dbReference type="InterPro" id="IPR001906">
    <property type="entry name" value="Terpene_synth_N"/>
</dbReference>
<evidence type="ECO:0000256" key="2">
    <source>
        <dbReference type="ARBA" id="ARBA00022723"/>
    </source>
</evidence>
<dbReference type="PANTHER" id="PTHR31225">
    <property type="entry name" value="OS04G0344100 PROTEIN-RELATED"/>
    <property type="match status" value="1"/>
</dbReference>
<reference evidence="7" key="1">
    <citation type="submission" date="2022-06" db="EMBL/GenBank/DDBJ databases">
        <title>Uncovering the hologenomic basis of an extraordinary plant invasion.</title>
        <authorList>
            <person name="Bieker V.C."/>
            <person name="Martin M.D."/>
            <person name="Gilbert T."/>
            <person name="Hodgins K."/>
            <person name="Battlay P."/>
            <person name="Petersen B."/>
            <person name="Wilson J."/>
        </authorList>
    </citation>
    <scope>NUCLEOTIDE SEQUENCE</scope>
    <source>
        <strain evidence="7">AA19_3_7</strain>
        <tissue evidence="7">Leaf</tissue>
    </source>
</reference>
<evidence type="ECO:0000256" key="3">
    <source>
        <dbReference type="ARBA" id="ARBA00022842"/>
    </source>
</evidence>
<dbReference type="InterPro" id="IPR008930">
    <property type="entry name" value="Terpenoid_cyclase/PrenylTrfase"/>
</dbReference>
<dbReference type="Gene3D" id="1.50.10.130">
    <property type="entry name" value="Terpene synthase, N-terminal domain"/>
    <property type="match status" value="1"/>
</dbReference>
<evidence type="ECO:0000259" key="5">
    <source>
        <dbReference type="Pfam" id="PF01397"/>
    </source>
</evidence>
<dbReference type="Pfam" id="PF01397">
    <property type="entry name" value="Terpene_synth"/>
    <property type="match status" value="1"/>
</dbReference>
<dbReference type="InterPro" id="IPR050148">
    <property type="entry name" value="Terpene_synthase-like"/>
</dbReference>
<proteinExistence type="predicted"/>
<dbReference type="AlphaFoldDB" id="A0AAD5C1D3"/>
<gene>
    <name evidence="7" type="ORF">M8C21_022151</name>
</gene>
<feature type="domain" description="Terpene synthase N-terminal" evidence="5">
    <location>
        <begin position="1"/>
        <end position="110"/>
    </location>
</feature>
<accession>A0AAD5C1D3</accession>
<protein>
    <submittedName>
        <fullName evidence="7">Uncharacterized protein</fullName>
    </submittedName>
</protein>
<dbReference type="PANTHER" id="PTHR31225:SF196">
    <property type="entry name" value="TERPENOID CYCLASES_PROTEIN PRENYLTRANSFERASE ALPHA-ALPHA TOROID-RELATED"/>
    <property type="match status" value="1"/>
</dbReference>
<evidence type="ECO:0000256" key="4">
    <source>
        <dbReference type="ARBA" id="ARBA00023239"/>
    </source>
</evidence>
<dbReference type="GO" id="GO:0010333">
    <property type="term" value="F:terpene synthase activity"/>
    <property type="evidence" value="ECO:0007669"/>
    <property type="project" value="InterPro"/>
</dbReference>
<dbReference type="EMBL" id="JAMZMK010010075">
    <property type="protein sequence ID" value="KAI7733155.1"/>
    <property type="molecule type" value="Genomic_DNA"/>
</dbReference>
<evidence type="ECO:0000313" key="7">
    <source>
        <dbReference type="EMBL" id="KAI7733155.1"/>
    </source>
</evidence>
<evidence type="ECO:0000259" key="6">
    <source>
        <dbReference type="Pfam" id="PF03936"/>
    </source>
</evidence>
<dbReference type="InterPro" id="IPR005630">
    <property type="entry name" value="Terpene_synthase_metal-bd"/>
</dbReference>